<dbReference type="GO" id="GO:0008010">
    <property type="term" value="F:structural constituent of chitin-based larval cuticle"/>
    <property type="evidence" value="ECO:0007669"/>
    <property type="project" value="TreeGrafter"/>
</dbReference>
<reference evidence="3 4" key="1">
    <citation type="journal article" date="2018" name="Gigascience">
        <title>Genomes of trombidid mites reveal novel predicted allergens and laterally-transferred genes associated with secondary metabolism.</title>
        <authorList>
            <person name="Dong X."/>
            <person name="Chaisiri K."/>
            <person name="Xia D."/>
            <person name="Armstrong S.D."/>
            <person name="Fang Y."/>
            <person name="Donnelly M.J."/>
            <person name="Kadowaki T."/>
            <person name="McGarry J.W."/>
            <person name="Darby A.C."/>
            <person name="Makepeace B.L."/>
        </authorList>
    </citation>
    <scope>NUCLEOTIDE SEQUENCE [LARGE SCALE GENOMIC DNA]</scope>
    <source>
        <strain evidence="3">UoL-WK</strain>
    </source>
</reference>
<dbReference type="PANTHER" id="PTHR10380:SF173">
    <property type="entry name" value="CUTICULAR PROTEIN 47EF, ISOFORM C-RELATED"/>
    <property type="match status" value="1"/>
</dbReference>
<sequence length="190" mass="19568">PVFLSTGSSTQVRSQDALGNYGFSYDESHPTGGSFRKESGNALGQVVGSYGLRDSDGRIRTVNYIADAAGFRASISSNEPGVEPKDPAATTINKAVPLLAPVPVAKFAAPLAVPLPAASAHLLAPAPVAKFAAPFALPFPSAPLAAHLPAAPLAAHFPAAPLVKTFSPVGKLFYSTAVHHAAPFYAKGYY</sequence>
<evidence type="ECO:0000313" key="4">
    <source>
        <dbReference type="Proteomes" id="UP000285301"/>
    </source>
</evidence>
<gene>
    <name evidence="3" type="ORF">B4U79_14222</name>
</gene>
<keyword evidence="1 2" id="KW-0193">Cuticle</keyword>
<protein>
    <submittedName>
        <fullName evidence="3">Cuticle protein 14-like isoform b</fullName>
    </submittedName>
</protein>
<evidence type="ECO:0000256" key="2">
    <source>
        <dbReference type="PROSITE-ProRule" id="PRU00497"/>
    </source>
</evidence>
<proteinExistence type="predicted"/>
<dbReference type="PRINTS" id="PR00947">
    <property type="entry name" value="CUTICLE"/>
</dbReference>
<keyword evidence="4" id="KW-1185">Reference proteome</keyword>
<dbReference type="AlphaFoldDB" id="A0A443Q8F1"/>
<dbReference type="PROSITE" id="PS51155">
    <property type="entry name" value="CHIT_BIND_RR_2"/>
    <property type="match status" value="1"/>
</dbReference>
<dbReference type="InterPro" id="IPR050468">
    <property type="entry name" value="Cuticle_Struct_Prot"/>
</dbReference>
<dbReference type="InterPro" id="IPR000618">
    <property type="entry name" value="Insect_cuticle"/>
</dbReference>
<dbReference type="Proteomes" id="UP000285301">
    <property type="component" value="Unassembled WGS sequence"/>
</dbReference>
<dbReference type="EMBL" id="NCKU01015778">
    <property type="protein sequence ID" value="RWR99311.1"/>
    <property type="molecule type" value="Genomic_DNA"/>
</dbReference>
<comment type="caution">
    <text evidence="3">The sequence shown here is derived from an EMBL/GenBank/DDBJ whole genome shotgun (WGS) entry which is preliminary data.</text>
</comment>
<name>A0A443Q8F1_9ACAR</name>
<dbReference type="InterPro" id="IPR031311">
    <property type="entry name" value="CHIT_BIND_RR_consensus"/>
</dbReference>
<dbReference type="Pfam" id="PF00379">
    <property type="entry name" value="Chitin_bind_4"/>
    <property type="match status" value="1"/>
</dbReference>
<feature type="non-terminal residue" evidence="3">
    <location>
        <position position="1"/>
    </location>
</feature>
<dbReference type="PANTHER" id="PTHR10380">
    <property type="entry name" value="CUTICLE PROTEIN"/>
    <property type="match status" value="1"/>
</dbReference>
<dbReference type="PROSITE" id="PS00233">
    <property type="entry name" value="CHIT_BIND_RR_1"/>
    <property type="match status" value="1"/>
</dbReference>
<accession>A0A443Q8F1</accession>
<dbReference type="STRING" id="1965070.A0A443Q8F1"/>
<organism evidence="3 4">
    <name type="scientific">Dinothrombium tinctorium</name>
    <dbReference type="NCBI Taxonomy" id="1965070"/>
    <lineage>
        <taxon>Eukaryota</taxon>
        <taxon>Metazoa</taxon>
        <taxon>Ecdysozoa</taxon>
        <taxon>Arthropoda</taxon>
        <taxon>Chelicerata</taxon>
        <taxon>Arachnida</taxon>
        <taxon>Acari</taxon>
        <taxon>Acariformes</taxon>
        <taxon>Trombidiformes</taxon>
        <taxon>Prostigmata</taxon>
        <taxon>Anystina</taxon>
        <taxon>Parasitengona</taxon>
        <taxon>Trombidioidea</taxon>
        <taxon>Trombidiidae</taxon>
        <taxon>Dinothrombium</taxon>
    </lineage>
</organism>
<evidence type="ECO:0000313" key="3">
    <source>
        <dbReference type="EMBL" id="RWR99311.1"/>
    </source>
</evidence>
<evidence type="ECO:0000256" key="1">
    <source>
        <dbReference type="ARBA" id="ARBA00022460"/>
    </source>
</evidence>
<dbReference type="GO" id="GO:0062129">
    <property type="term" value="C:chitin-based extracellular matrix"/>
    <property type="evidence" value="ECO:0007669"/>
    <property type="project" value="TreeGrafter"/>
</dbReference>
<dbReference type="OrthoDB" id="8021718at2759"/>